<dbReference type="SMART" id="SM00318">
    <property type="entry name" value="SNc"/>
    <property type="match status" value="1"/>
</dbReference>
<dbReference type="Gene3D" id="2.40.50.90">
    <property type="match status" value="1"/>
</dbReference>
<keyword evidence="14" id="KW-0472">Membrane</keyword>
<evidence type="ECO:0000259" key="16">
    <source>
        <dbReference type="PROSITE" id="PS50830"/>
    </source>
</evidence>
<proteinExistence type="inferred from homology"/>
<dbReference type="EMBL" id="JAVRRL010000026">
    <property type="protein sequence ID" value="KAK5113118.1"/>
    <property type="molecule type" value="Genomic_DNA"/>
</dbReference>
<keyword evidence="13" id="KW-0496">Mitochondrion</keyword>
<dbReference type="GO" id="GO:0005739">
    <property type="term" value="C:mitochondrion"/>
    <property type="evidence" value="ECO:0007669"/>
    <property type="project" value="UniProtKB-SubCell"/>
</dbReference>
<feature type="compositionally biased region" description="Polar residues" evidence="15">
    <location>
        <begin position="18"/>
        <end position="30"/>
    </location>
</feature>
<organism evidence="17 18">
    <name type="scientific">Meristemomyces frigidus</name>
    <dbReference type="NCBI Taxonomy" id="1508187"/>
    <lineage>
        <taxon>Eukaryota</taxon>
        <taxon>Fungi</taxon>
        <taxon>Dikarya</taxon>
        <taxon>Ascomycota</taxon>
        <taxon>Pezizomycotina</taxon>
        <taxon>Dothideomycetes</taxon>
        <taxon>Dothideomycetidae</taxon>
        <taxon>Mycosphaerellales</taxon>
        <taxon>Teratosphaeriaceae</taxon>
        <taxon>Meristemomyces</taxon>
    </lineage>
</organism>
<evidence type="ECO:0000256" key="15">
    <source>
        <dbReference type="SAM" id="MobiDB-lite"/>
    </source>
</evidence>
<comment type="caution">
    <text evidence="17">The sequence shown here is derived from an EMBL/GenBank/DDBJ whole genome shotgun (WGS) entry which is preliminary data.</text>
</comment>
<evidence type="ECO:0000256" key="10">
    <source>
        <dbReference type="ARBA" id="ARBA00022801"/>
    </source>
</evidence>
<dbReference type="GO" id="GO:0046872">
    <property type="term" value="F:metal ion binding"/>
    <property type="evidence" value="ECO:0007669"/>
    <property type="project" value="UniProtKB-KW"/>
</dbReference>
<evidence type="ECO:0000256" key="8">
    <source>
        <dbReference type="ARBA" id="ARBA00022723"/>
    </source>
</evidence>
<evidence type="ECO:0000256" key="11">
    <source>
        <dbReference type="ARBA" id="ARBA00022837"/>
    </source>
</evidence>
<comment type="similarity">
    <text evidence="3">Belongs to the LCL3 family.</text>
</comment>
<evidence type="ECO:0000256" key="4">
    <source>
        <dbReference type="ARBA" id="ARBA00013404"/>
    </source>
</evidence>
<dbReference type="FunFam" id="2.40.50.90:FF:000029">
    <property type="entry name" value="Probable endonuclease lcl3"/>
    <property type="match status" value="1"/>
</dbReference>
<accession>A0AAN7YKH5</accession>
<evidence type="ECO:0000313" key="18">
    <source>
        <dbReference type="Proteomes" id="UP001310890"/>
    </source>
</evidence>
<dbReference type="GO" id="GO:0004519">
    <property type="term" value="F:endonuclease activity"/>
    <property type="evidence" value="ECO:0007669"/>
    <property type="project" value="UniProtKB-KW"/>
</dbReference>
<dbReference type="AlphaFoldDB" id="A0AAN7YKH5"/>
<dbReference type="InterPro" id="IPR016071">
    <property type="entry name" value="Staphylococal_nuclease_OB-fold"/>
</dbReference>
<feature type="region of interest" description="Disordered" evidence="15">
    <location>
        <begin position="18"/>
        <end position="37"/>
    </location>
</feature>
<comment type="subcellular location">
    <subcellularLocation>
        <location evidence="1">Membrane</location>
        <topology evidence="1">Single-pass membrane protein</topology>
    </subcellularLocation>
    <subcellularLocation>
        <location evidence="2">Mitochondrion</location>
    </subcellularLocation>
</comment>
<evidence type="ECO:0000256" key="14">
    <source>
        <dbReference type="ARBA" id="ARBA00023136"/>
    </source>
</evidence>
<evidence type="ECO:0000256" key="13">
    <source>
        <dbReference type="ARBA" id="ARBA00023128"/>
    </source>
</evidence>
<keyword evidence="7" id="KW-0540">Nuclease</keyword>
<keyword evidence="10" id="KW-0378">Hydrolase</keyword>
<keyword evidence="11" id="KW-0106">Calcium</keyword>
<dbReference type="Proteomes" id="UP001310890">
    <property type="component" value="Unassembled WGS sequence"/>
</dbReference>
<evidence type="ECO:0000256" key="1">
    <source>
        <dbReference type="ARBA" id="ARBA00004167"/>
    </source>
</evidence>
<feature type="domain" description="TNase-like" evidence="16">
    <location>
        <begin position="85"/>
        <end position="247"/>
    </location>
</feature>
<evidence type="ECO:0000256" key="9">
    <source>
        <dbReference type="ARBA" id="ARBA00022759"/>
    </source>
</evidence>
<evidence type="ECO:0000256" key="5">
    <source>
        <dbReference type="ARBA" id="ARBA00014651"/>
    </source>
</evidence>
<dbReference type="PROSITE" id="PS50830">
    <property type="entry name" value="TNASE_3"/>
    <property type="match status" value="1"/>
</dbReference>
<evidence type="ECO:0000256" key="6">
    <source>
        <dbReference type="ARBA" id="ARBA00022692"/>
    </source>
</evidence>
<gene>
    <name evidence="17" type="ORF">LTR62_003697</name>
</gene>
<reference evidence="17" key="1">
    <citation type="submission" date="2023-08" db="EMBL/GenBank/DDBJ databases">
        <title>Black Yeasts Isolated from many extreme environments.</title>
        <authorList>
            <person name="Coleine C."/>
            <person name="Stajich J.E."/>
            <person name="Selbmann L."/>
        </authorList>
    </citation>
    <scope>NUCLEOTIDE SEQUENCE</scope>
    <source>
        <strain evidence="17">CCFEE 5401</strain>
    </source>
</reference>
<evidence type="ECO:0000256" key="7">
    <source>
        <dbReference type="ARBA" id="ARBA00022722"/>
    </source>
</evidence>
<protein>
    <recommendedName>
        <fullName evidence="4">Probable endonuclease LCL3</fullName>
    </recommendedName>
    <alternativeName>
        <fullName evidence="5">Probable endonuclease lcl3</fullName>
    </alternativeName>
</protein>
<name>A0AAN7YKH5_9PEZI</name>
<evidence type="ECO:0000256" key="12">
    <source>
        <dbReference type="ARBA" id="ARBA00022989"/>
    </source>
</evidence>
<keyword evidence="6" id="KW-0812">Transmembrane</keyword>
<evidence type="ECO:0000256" key="2">
    <source>
        <dbReference type="ARBA" id="ARBA00004173"/>
    </source>
</evidence>
<dbReference type="GO" id="GO:0016020">
    <property type="term" value="C:membrane"/>
    <property type="evidence" value="ECO:0007669"/>
    <property type="project" value="UniProtKB-SubCell"/>
</dbReference>
<sequence length="286" mass="32354">MPWQDWIWSRWSRKSDNTTDTITRQAQTEPPTKKRSTWNAYLEPRTITACLATATATYAGARLYRTYLRRIRTAGYIKPTDFHKRSLYGYVTSVGDGDGFHLYHTPGGRLAGWGWYKGRKPQELDRKQLKEQTVSVRLAGIDAPECAHFGNPDQPFGPEALAWLRDAIQGRYVRMTVHKVDQYQRVVGTAYRRKWGFLKSDVGLEMLKCGLATVYEAKSGAEFGGKEEVYRRAEGRAKSRGVGMWRDVGLVGKLLGRKGGGLESPREYKSRIAARDKEVKVVGGKA</sequence>
<dbReference type="PANTHER" id="PTHR12302">
    <property type="entry name" value="EBNA2 BINDING PROTEIN P100"/>
    <property type="match status" value="1"/>
</dbReference>
<evidence type="ECO:0000313" key="17">
    <source>
        <dbReference type="EMBL" id="KAK5113118.1"/>
    </source>
</evidence>
<dbReference type="InterPro" id="IPR035437">
    <property type="entry name" value="SNase_OB-fold_sf"/>
</dbReference>
<keyword evidence="12" id="KW-1133">Transmembrane helix</keyword>
<dbReference type="GO" id="GO:0016787">
    <property type="term" value="F:hydrolase activity"/>
    <property type="evidence" value="ECO:0007669"/>
    <property type="project" value="UniProtKB-KW"/>
</dbReference>
<evidence type="ECO:0000256" key="3">
    <source>
        <dbReference type="ARBA" id="ARBA00005435"/>
    </source>
</evidence>
<dbReference type="SUPFAM" id="SSF50199">
    <property type="entry name" value="Staphylococcal nuclease"/>
    <property type="match status" value="1"/>
</dbReference>
<keyword evidence="9" id="KW-0255">Endonuclease</keyword>
<keyword evidence="8" id="KW-0479">Metal-binding</keyword>
<dbReference type="Pfam" id="PF00565">
    <property type="entry name" value="SNase"/>
    <property type="match status" value="1"/>
</dbReference>
<dbReference type="PANTHER" id="PTHR12302:SF3">
    <property type="entry name" value="SERINE_THREONINE-PROTEIN KINASE 31"/>
    <property type="match status" value="1"/>
</dbReference>